<dbReference type="AlphaFoldDB" id="A0A4C1SE56"/>
<name>A0A4C1SE56_EUMVA</name>
<evidence type="ECO:0000313" key="1">
    <source>
        <dbReference type="EMBL" id="GBP00439.1"/>
    </source>
</evidence>
<protein>
    <submittedName>
        <fullName evidence="1">Uncharacterized protein</fullName>
    </submittedName>
</protein>
<gene>
    <name evidence="1" type="ORF">EVAR_983_1</name>
</gene>
<dbReference type="Proteomes" id="UP000299102">
    <property type="component" value="Unassembled WGS sequence"/>
</dbReference>
<organism evidence="1 2">
    <name type="scientific">Eumeta variegata</name>
    <name type="common">Bagworm moth</name>
    <name type="synonym">Eumeta japonica</name>
    <dbReference type="NCBI Taxonomy" id="151549"/>
    <lineage>
        <taxon>Eukaryota</taxon>
        <taxon>Metazoa</taxon>
        <taxon>Ecdysozoa</taxon>
        <taxon>Arthropoda</taxon>
        <taxon>Hexapoda</taxon>
        <taxon>Insecta</taxon>
        <taxon>Pterygota</taxon>
        <taxon>Neoptera</taxon>
        <taxon>Endopterygota</taxon>
        <taxon>Lepidoptera</taxon>
        <taxon>Glossata</taxon>
        <taxon>Ditrysia</taxon>
        <taxon>Tineoidea</taxon>
        <taxon>Psychidae</taxon>
        <taxon>Oiketicinae</taxon>
        <taxon>Eumeta</taxon>
    </lineage>
</organism>
<keyword evidence="2" id="KW-1185">Reference proteome</keyword>
<dbReference type="EMBL" id="BGZK01000005">
    <property type="protein sequence ID" value="GBP00439.1"/>
    <property type="molecule type" value="Genomic_DNA"/>
</dbReference>
<evidence type="ECO:0000313" key="2">
    <source>
        <dbReference type="Proteomes" id="UP000299102"/>
    </source>
</evidence>
<accession>A0A4C1SE56</accession>
<comment type="caution">
    <text evidence="1">The sequence shown here is derived from an EMBL/GenBank/DDBJ whole genome shotgun (WGS) entry which is preliminary data.</text>
</comment>
<reference evidence="1 2" key="1">
    <citation type="journal article" date="2019" name="Commun. Biol.">
        <title>The bagworm genome reveals a unique fibroin gene that provides high tensile strength.</title>
        <authorList>
            <person name="Kono N."/>
            <person name="Nakamura H."/>
            <person name="Ohtoshi R."/>
            <person name="Tomita M."/>
            <person name="Numata K."/>
            <person name="Arakawa K."/>
        </authorList>
    </citation>
    <scope>NUCLEOTIDE SEQUENCE [LARGE SCALE GENOMIC DNA]</scope>
</reference>
<proteinExistence type="predicted"/>
<sequence length="113" mass="12566">MVLQAGLSKTSLVILSNNVLELGKYRRYYNSQIQRLKGSQTSTGFDSKEKLGILLEFITLYLNLLIVRGDSIKEFESQGRHVEWRAAPNLAAGARGGRQMGPDQIVQLEGCPI</sequence>